<sequence>MQQTGIAHIDALIDESERLTYPDAAQALKLAGQAVGLIDAETDPTVAVRALLRLSHMELAFGQLHDAQMVLLRALTIAETSDLEVNRGEIMNAMASIYYTIGEYDDAIDNWADCLDPRNTGFSASTRILAHIGVGQIYFAHEDFETALSHHRRAEKLAWQADVPTELRCRVLINVAIDGLRLMRLVEAVEALEKALPLAQQMGHSEYQVEISVYLATTALECEDLATAGRWLDVADQIDIVWRWGQNLRTLARGRWHLMSGNLPAALHELQLALELASDLGVAHMAFQAHHLLAQTWTRMGDLAQAEQHHRRYQEIFNSIVRPGTFARLQALEKRLVA</sequence>
<keyword evidence="2" id="KW-1185">Reference proteome</keyword>
<dbReference type="SMART" id="SM00028">
    <property type="entry name" value="TPR"/>
    <property type="match status" value="5"/>
</dbReference>
<dbReference type="RefSeq" id="WP_053939884.1">
    <property type="nucleotide sequence ID" value="NZ_LAQT01000038.1"/>
</dbReference>
<dbReference type="InterPro" id="IPR011990">
    <property type="entry name" value="TPR-like_helical_dom_sf"/>
</dbReference>
<evidence type="ECO:0000313" key="1">
    <source>
        <dbReference type="EMBL" id="KPC49156.1"/>
    </source>
</evidence>
<name>A0A0N0GKR1_9NEIS</name>
<dbReference type="AlphaFoldDB" id="A0A0N0GKR1"/>
<dbReference type="OrthoDB" id="8581271at2"/>
<protein>
    <submittedName>
        <fullName evidence="1">Tetratricopeptide repeat protein</fullName>
    </submittedName>
</protein>
<organism evidence="1 2">
    <name type="scientific">Amantichitinum ursilacus</name>
    <dbReference type="NCBI Taxonomy" id="857265"/>
    <lineage>
        <taxon>Bacteria</taxon>
        <taxon>Pseudomonadati</taxon>
        <taxon>Pseudomonadota</taxon>
        <taxon>Betaproteobacteria</taxon>
        <taxon>Neisseriales</taxon>
        <taxon>Chitinibacteraceae</taxon>
        <taxon>Amantichitinum</taxon>
    </lineage>
</organism>
<dbReference type="EMBL" id="LAQT01000038">
    <property type="protein sequence ID" value="KPC49156.1"/>
    <property type="molecule type" value="Genomic_DNA"/>
</dbReference>
<accession>A0A0N0GKR1</accession>
<dbReference type="STRING" id="857265.WG78_21590"/>
<reference evidence="1 2" key="1">
    <citation type="submission" date="2015-07" db="EMBL/GenBank/DDBJ databases">
        <title>Draft genome sequence of the Amantichitinum ursilacus IGB-41, a new chitin-degrading bacterium.</title>
        <authorList>
            <person name="Kirstahler P."/>
            <person name="Guenther M."/>
            <person name="Grumaz C."/>
            <person name="Rupp S."/>
            <person name="Zibek S."/>
            <person name="Sohn K."/>
        </authorList>
    </citation>
    <scope>NUCLEOTIDE SEQUENCE [LARGE SCALE GENOMIC DNA]</scope>
    <source>
        <strain evidence="1 2">IGB-41</strain>
    </source>
</reference>
<proteinExistence type="predicted"/>
<dbReference type="PANTHER" id="PTHR10098:SF108">
    <property type="entry name" value="TETRATRICOPEPTIDE REPEAT PROTEIN 28"/>
    <property type="match status" value="1"/>
</dbReference>
<evidence type="ECO:0000313" key="2">
    <source>
        <dbReference type="Proteomes" id="UP000037939"/>
    </source>
</evidence>
<dbReference type="SUPFAM" id="SSF48452">
    <property type="entry name" value="TPR-like"/>
    <property type="match status" value="2"/>
</dbReference>
<dbReference type="PANTHER" id="PTHR10098">
    <property type="entry name" value="RAPSYN-RELATED"/>
    <property type="match status" value="1"/>
</dbReference>
<dbReference type="Gene3D" id="1.25.40.10">
    <property type="entry name" value="Tetratricopeptide repeat domain"/>
    <property type="match status" value="2"/>
</dbReference>
<gene>
    <name evidence="1" type="ORF">WG78_21590</name>
</gene>
<dbReference type="Proteomes" id="UP000037939">
    <property type="component" value="Unassembled WGS sequence"/>
</dbReference>
<dbReference type="InterPro" id="IPR019734">
    <property type="entry name" value="TPR_rpt"/>
</dbReference>
<comment type="caution">
    <text evidence="1">The sequence shown here is derived from an EMBL/GenBank/DDBJ whole genome shotgun (WGS) entry which is preliminary data.</text>
</comment>